<gene>
    <name evidence="4" type="ORF">HU200_028335</name>
</gene>
<sequence length="109" mass="11361">MTCHPSPHVSLRDIADEHGGLVVSSPSAAEAVLRAHDHAMASRPPSPVADILLSGASDVALAPYGHHWRQARKLVTAHLLSATKVHSLTGMDAACQGHEAQEAMGYVAG</sequence>
<dbReference type="InterPro" id="IPR036396">
    <property type="entry name" value="Cyt_P450_sf"/>
</dbReference>
<dbReference type="GO" id="GO:0016705">
    <property type="term" value="F:oxidoreductase activity, acting on paired donors, with incorporation or reduction of molecular oxygen"/>
    <property type="evidence" value="ECO:0007669"/>
    <property type="project" value="InterPro"/>
</dbReference>
<dbReference type="Proteomes" id="UP000636709">
    <property type="component" value="Unassembled WGS sequence"/>
</dbReference>
<keyword evidence="3" id="KW-0408">Iron</keyword>
<dbReference type="GO" id="GO:0020037">
    <property type="term" value="F:heme binding"/>
    <property type="evidence" value="ECO:0007669"/>
    <property type="project" value="InterPro"/>
</dbReference>
<dbReference type="Gene3D" id="1.10.630.10">
    <property type="entry name" value="Cytochrome P450"/>
    <property type="match status" value="1"/>
</dbReference>
<evidence type="ECO:0000313" key="5">
    <source>
        <dbReference type="Proteomes" id="UP000636709"/>
    </source>
</evidence>
<dbReference type="Pfam" id="PF00067">
    <property type="entry name" value="p450"/>
    <property type="match status" value="1"/>
</dbReference>
<dbReference type="EMBL" id="JACEFO010001742">
    <property type="protein sequence ID" value="KAF8712582.1"/>
    <property type="molecule type" value="Genomic_DNA"/>
</dbReference>
<reference evidence="4" key="1">
    <citation type="submission" date="2020-07" db="EMBL/GenBank/DDBJ databases">
        <title>Genome sequence and genetic diversity analysis of an under-domesticated orphan crop, white fonio (Digitaria exilis).</title>
        <authorList>
            <person name="Bennetzen J.L."/>
            <person name="Chen S."/>
            <person name="Ma X."/>
            <person name="Wang X."/>
            <person name="Yssel A.E.J."/>
            <person name="Chaluvadi S.R."/>
            <person name="Johnson M."/>
            <person name="Gangashetty P."/>
            <person name="Hamidou F."/>
            <person name="Sanogo M.D."/>
            <person name="Zwaenepoel A."/>
            <person name="Wallace J."/>
            <person name="Van De Peer Y."/>
            <person name="Van Deynze A."/>
        </authorList>
    </citation>
    <scope>NUCLEOTIDE SEQUENCE</scope>
    <source>
        <tissue evidence="4">Leaves</tissue>
    </source>
</reference>
<protein>
    <recommendedName>
        <fullName evidence="6">Cytochrome P450</fullName>
    </recommendedName>
</protein>
<evidence type="ECO:0000256" key="3">
    <source>
        <dbReference type="ARBA" id="ARBA00023004"/>
    </source>
</evidence>
<keyword evidence="5" id="KW-1185">Reference proteome</keyword>
<dbReference type="GO" id="GO:0004497">
    <property type="term" value="F:monooxygenase activity"/>
    <property type="evidence" value="ECO:0007669"/>
    <property type="project" value="InterPro"/>
</dbReference>
<evidence type="ECO:0000256" key="1">
    <source>
        <dbReference type="ARBA" id="ARBA00010617"/>
    </source>
</evidence>
<keyword evidence="2" id="KW-0479">Metal-binding</keyword>
<dbReference type="InterPro" id="IPR001128">
    <property type="entry name" value="Cyt_P450"/>
</dbReference>
<evidence type="ECO:0000313" key="4">
    <source>
        <dbReference type="EMBL" id="KAF8712582.1"/>
    </source>
</evidence>
<organism evidence="4 5">
    <name type="scientific">Digitaria exilis</name>
    <dbReference type="NCBI Taxonomy" id="1010633"/>
    <lineage>
        <taxon>Eukaryota</taxon>
        <taxon>Viridiplantae</taxon>
        <taxon>Streptophyta</taxon>
        <taxon>Embryophyta</taxon>
        <taxon>Tracheophyta</taxon>
        <taxon>Spermatophyta</taxon>
        <taxon>Magnoliopsida</taxon>
        <taxon>Liliopsida</taxon>
        <taxon>Poales</taxon>
        <taxon>Poaceae</taxon>
        <taxon>PACMAD clade</taxon>
        <taxon>Panicoideae</taxon>
        <taxon>Panicodae</taxon>
        <taxon>Paniceae</taxon>
        <taxon>Anthephorinae</taxon>
        <taxon>Digitaria</taxon>
    </lineage>
</organism>
<comment type="caution">
    <text evidence="4">The sequence shown here is derived from an EMBL/GenBank/DDBJ whole genome shotgun (WGS) entry which is preliminary data.</text>
</comment>
<comment type="similarity">
    <text evidence="1">Belongs to the cytochrome P450 family.</text>
</comment>
<dbReference type="GO" id="GO:0005506">
    <property type="term" value="F:iron ion binding"/>
    <property type="evidence" value="ECO:0007669"/>
    <property type="project" value="InterPro"/>
</dbReference>
<dbReference type="OrthoDB" id="692890at2759"/>
<dbReference type="AlphaFoldDB" id="A0A835BV20"/>
<dbReference type="PANTHER" id="PTHR47955">
    <property type="entry name" value="CYTOCHROME P450 FAMILY 71 PROTEIN"/>
    <property type="match status" value="1"/>
</dbReference>
<accession>A0A835BV20</accession>
<dbReference type="PANTHER" id="PTHR47955:SF14">
    <property type="entry name" value="OS01G0543600 PROTEIN"/>
    <property type="match status" value="1"/>
</dbReference>
<name>A0A835BV20_9POAL</name>
<dbReference type="SUPFAM" id="SSF48264">
    <property type="entry name" value="Cytochrome P450"/>
    <property type="match status" value="1"/>
</dbReference>
<evidence type="ECO:0008006" key="6">
    <source>
        <dbReference type="Google" id="ProtNLM"/>
    </source>
</evidence>
<evidence type="ECO:0000256" key="2">
    <source>
        <dbReference type="ARBA" id="ARBA00022723"/>
    </source>
</evidence>
<proteinExistence type="inferred from homology"/>